<dbReference type="CDD" id="cd05289">
    <property type="entry name" value="MDR_like_2"/>
    <property type="match status" value="1"/>
</dbReference>
<evidence type="ECO:0000313" key="2">
    <source>
        <dbReference type="EMBL" id="KKC98037.1"/>
    </source>
</evidence>
<dbReference type="InterPro" id="IPR020843">
    <property type="entry name" value="ER"/>
</dbReference>
<name>A0A0F5V7I6_9GAMM</name>
<dbReference type="AlphaFoldDB" id="A0A0F5V7I6"/>
<dbReference type="InterPro" id="IPR036291">
    <property type="entry name" value="NAD(P)-bd_dom_sf"/>
</dbReference>
<dbReference type="PATRIC" id="fig|265726.11.peg.2953"/>
<dbReference type="GO" id="GO:0016491">
    <property type="term" value="F:oxidoreductase activity"/>
    <property type="evidence" value="ECO:0007669"/>
    <property type="project" value="InterPro"/>
</dbReference>
<feature type="domain" description="Enoyl reductase (ER)" evidence="1">
    <location>
        <begin position="12"/>
        <end position="312"/>
    </location>
</feature>
<dbReference type="OrthoDB" id="9785812at2"/>
<evidence type="ECO:0000259" key="1">
    <source>
        <dbReference type="SMART" id="SM00829"/>
    </source>
</evidence>
<dbReference type="SUPFAM" id="SSF50129">
    <property type="entry name" value="GroES-like"/>
    <property type="match status" value="1"/>
</dbReference>
<dbReference type="Pfam" id="PF08240">
    <property type="entry name" value="ADH_N"/>
    <property type="match status" value="1"/>
</dbReference>
<dbReference type="STRING" id="265726.KY46_20710"/>
<dbReference type="Pfam" id="PF13602">
    <property type="entry name" value="ADH_zinc_N_2"/>
    <property type="match status" value="1"/>
</dbReference>
<dbReference type="EMBL" id="JWYV01000028">
    <property type="protein sequence ID" value="KKC98037.1"/>
    <property type="molecule type" value="Genomic_DNA"/>
</dbReference>
<dbReference type="Gene3D" id="3.40.50.720">
    <property type="entry name" value="NAD(P)-binding Rossmann-like Domain"/>
    <property type="match status" value="1"/>
</dbReference>
<dbReference type="InterPro" id="IPR013154">
    <property type="entry name" value="ADH-like_N"/>
</dbReference>
<gene>
    <name evidence="2" type="ORF">KY46_20710</name>
</gene>
<dbReference type="InterPro" id="IPR050700">
    <property type="entry name" value="YIM1/Zinc_Alcohol_DH_Fams"/>
</dbReference>
<comment type="caution">
    <text evidence="2">The sequence shown here is derived from an EMBL/GenBank/DDBJ whole genome shotgun (WGS) entry which is preliminary data.</text>
</comment>
<dbReference type="SUPFAM" id="SSF51735">
    <property type="entry name" value="NAD(P)-binding Rossmann-fold domains"/>
    <property type="match status" value="1"/>
</dbReference>
<sequence>MTIQQLAITAFGDADCLQLQSATIPAPEARQVLINVAYAGVNPIDAKTRAGLGWAAQQNRDKLPWVPGYDIAGVIAAVGEEVTEWREGQRVCGFIGFPLQGGGYSEQVLADADSLSRVPDSVSLAEAAALPLAGQTAWQALEKASVQAGERVLILAGAGGVGHLAIQLACRKGAEVVASCSAANLAYLTSLGAQAVDYQKGELASQLQAVDVLIDLVGGDIGMAALSCVKPGGRVVTVPTITAENVTAAAKVTGLHAQGMLVSPSVAQNDQMLAMMAEGALTVLIADQFPLAQGAEAHRQIETGRTRGKVVLAMKD</sequence>
<dbReference type="PANTHER" id="PTHR11695:SF648">
    <property type="entry name" value="ZINC-BINDING OXIDOREDUCTASE"/>
    <property type="match status" value="1"/>
</dbReference>
<reference evidence="2 3" key="1">
    <citation type="submission" date="2014-12" db="EMBL/GenBank/DDBJ databases">
        <title>Mercury Reductase activity and rhizosphere competence traits in the genome of root associated Photobacterium halotolerans MELD1.</title>
        <authorList>
            <person name="Mathew D.C."/>
            <person name="Huang C.-C."/>
        </authorList>
    </citation>
    <scope>NUCLEOTIDE SEQUENCE [LARGE SCALE GENOMIC DNA]</scope>
    <source>
        <strain evidence="2 3">MELD1</strain>
    </source>
</reference>
<keyword evidence="3" id="KW-1185">Reference proteome</keyword>
<dbReference type="RefSeq" id="WP_046222490.1">
    <property type="nucleotide sequence ID" value="NZ_JWYV01000028.1"/>
</dbReference>
<dbReference type="Gene3D" id="3.90.180.10">
    <property type="entry name" value="Medium-chain alcohol dehydrogenases, catalytic domain"/>
    <property type="match status" value="1"/>
</dbReference>
<organism evidence="2 3">
    <name type="scientific">Photobacterium halotolerans</name>
    <dbReference type="NCBI Taxonomy" id="265726"/>
    <lineage>
        <taxon>Bacteria</taxon>
        <taxon>Pseudomonadati</taxon>
        <taxon>Pseudomonadota</taxon>
        <taxon>Gammaproteobacteria</taxon>
        <taxon>Vibrionales</taxon>
        <taxon>Vibrionaceae</taxon>
        <taxon>Photobacterium</taxon>
    </lineage>
</organism>
<dbReference type="SMART" id="SM00829">
    <property type="entry name" value="PKS_ER"/>
    <property type="match status" value="1"/>
</dbReference>
<dbReference type="PANTHER" id="PTHR11695">
    <property type="entry name" value="ALCOHOL DEHYDROGENASE RELATED"/>
    <property type="match status" value="1"/>
</dbReference>
<protein>
    <submittedName>
        <fullName evidence="2">NADPH:quinone reductase</fullName>
    </submittedName>
</protein>
<proteinExistence type="predicted"/>
<accession>A0A0F5V7I6</accession>
<dbReference type="Proteomes" id="UP000033633">
    <property type="component" value="Unassembled WGS sequence"/>
</dbReference>
<evidence type="ECO:0000313" key="3">
    <source>
        <dbReference type="Proteomes" id="UP000033633"/>
    </source>
</evidence>
<dbReference type="InterPro" id="IPR011032">
    <property type="entry name" value="GroES-like_sf"/>
</dbReference>